<dbReference type="GO" id="GO:0097588">
    <property type="term" value="P:archaeal or bacterial-type flagellum-dependent cell motility"/>
    <property type="evidence" value="ECO:0007669"/>
    <property type="project" value="InterPro"/>
</dbReference>
<keyword evidence="6" id="KW-1185">Reference proteome</keyword>
<feature type="domain" description="Archaeal flagella protein FlaD/E" evidence="4">
    <location>
        <begin position="111"/>
        <end position="202"/>
    </location>
</feature>
<gene>
    <name evidence="5" type="ORF">GCM10007108_09330</name>
</gene>
<evidence type="ECO:0000256" key="3">
    <source>
        <dbReference type="SAM" id="MobiDB-lite"/>
    </source>
</evidence>
<name>A0AA37BRF4_9ARCH</name>
<dbReference type="AlphaFoldDB" id="A0AA37BRF4"/>
<dbReference type="Proteomes" id="UP000632195">
    <property type="component" value="Unassembled WGS sequence"/>
</dbReference>
<dbReference type="RefSeq" id="WP_075056378.1">
    <property type="nucleotide sequence ID" value="NZ_BMNY01000001.1"/>
</dbReference>
<proteinExistence type="predicted"/>
<dbReference type="EMBL" id="BMNY01000001">
    <property type="protein sequence ID" value="GGM73460.1"/>
    <property type="molecule type" value="Genomic_DNA"/>
</dbReference>
<reference evidence="5" key="1">
    <citation type="journal article" date="2014" name="Int. J. Syst. Evol. Microbiol.">
        <title>Complete genome sequence of Corynebacterium casei LMG S-19264T (=DSM 44701T), isolated from a smear-ripened cheese.</title>
        <authorList>
            <consortium name="US DOE Joint Genome Institute (JGI-PGF)"/>
            <person name="Walter F."/>
            <person name="Albersmeier A."/>
            <person name="Kalinowski J."/>
            <person name="Ruckert C."/>
        </authorList>
    </citation>
    <scope>NUCLEOTIDE SEQUENCE</scope>
    <source>
        <strain evidence="5">JCM 13583</strain>
    </source>
</reference>
<dbReference type="PANTHER" id="PTHR40698">
    <property type="entry name" value="FLAGELLA-RELATED PROTEIN E-RELATED-RELATED"/>
    <property type="match status" value="1"/>
</dbReference>
<accession>A0AA37BRF4</accession>
<protein>
    <recommendedName>
        <fullName evidence="4">Archaeal flagella protein FlaD/E domain-containing protein</fullName>
    </recommendedName>
</protein>
<dbReference type="PANTHER" id="PTHR40698:SF1">
    <property type="entry name" value="FLAGELLA-RELATED PROTEIN D-RELATED"/>
    <property type="match status" value="1"/>
</dbReference>
<dbReference type="GO" id="GO:0097589">
    <property type="term" value="C:archaeal-type flagellum"/>
    <property type="evidence" value="ECO:0007669"/>
    <property type="project" value="UniProtKB-SubCell"/>
</dbReference>
<sequence>MINDSLKGFLQSKIDSADKSIPKFVLEELRQKIINSPTKFSKSDIETLFNNLQQRYAQSKENSLLGKVDTLFKEISNMERMLSAGQGQGQQKPEQEGDEQQRNRYPWKQHKKAKLEAIGDDVISVMVALRWLEFLLDNYGPENTMDVLDYYESIGWISAQVKEQMMRFTKMTGMITPEQEFKVKPTIQDHIITMLFIEKLNGGEITRDLIESLEREFRMLKKGVDELYGI</sequence>
<evidence type="ECO:0000256" key="2">
    <source>
        <dbReference type="ARBA" id="ARBA00022440"/>
    </source>
</evidence>
<organism evidence="5 6">
    <name type="scientific">Thermogymnomonas acidicola</name>
    <dbReference type="NCBI Taxonomy" id="399579"/>
    <lineage>
        <taxon>Archaea</taxon>
        <taxon>Methanobacteriati</taxon>
        <taxon>Thermoplasmatota</taxon>
        <taxon>Thermoplasmata</taxon>
        <taxon>Thermoplasmatales</taxon>
        <taxon>Thermogymnomonas</taxon>
    </lineage>
</organism>
<feature type="compositionally biased region" description="Basic and acidic residues" evidence="3">
    <location>
        <begin position="93"/>
        <end position="102"/>
    </location>
</feature>
<comment type="caution">
    <text evidence="5">The sequence shown here is derived from an EMBL/GenBank/DDBJ whole genome shotgun (WGS) entry which is preliminary data.</text>
</comment>
<dbReference type="InterPro" id="IPR052494">
    <property type="entry name" value="Flagella_assembly_related"/>
</dbReference>
<feature type="region of interest" description="Disordered" evidence="3">
    <location>
        <begin position="82"/>
        <end position="106"/>
    </location>
</feature>
<dbReference type="Pfam" id="PF04659">
    <property type="entry name" value="Arch_fla_DE"/>
    <property type="match status" value="1"/>
</dbReference>
<dbReference type="PIRSF" id="PIRSF017066">
    <property type="entry name" value="FlaD_arch_prd"/>
    <property type="match status" value="1"/>
</dbReference>
<evidence type="ECO:0000313" key="6">
    <source>
        <dbReference type="Proteomes" id="UP000632195"/>
    </source>
</evidence>
<evidence type="ECO:0000256" key="1">
    <source>
        <dbReference type="ARBA" id="ARBA00004618"/>
    </source>
</evidence>
<comment type="subcellular location">
    <subcellularLocation>
        <location evidence="1">Archaeal flagellum</location>
    </subcellularLocation>
</comment>
<dbReference type="InterPro" id="IPR006752">
    <property type="entry name" value="Arch_fla_DE"/>
</dbReference>
<reference evidence="5" key="2">
    <citation type="submission" date="2022-09" db="EMBL/GenBank/DDBJ databases">
        <authorList>
            <person name="Sun Q."/>
            <person name="Ohkuma M."/>
        </authorList>
    </citation>
    <scope>NUCLEOTIDE SEQUENCE</scope>
    <source>
        <strain evidence="5">JCM 13583</strain>
    </source>
</reference>
<keyword evidence="2" id="KW-0974">Archaeal flagellum</keyword>
<evidence type="ECO:0000313" key="5">
    <source>
        <dbReference type="EMBL" id="GGM73460.1"/>
    </source>
</evidence>
<dbReference type="InterPro" id="IPR016682">
    <property type="entry name" value="FlaD_prd_arc"/>
</dbReference>
<evidence type="ECO:0000259" key="4">
    <source>
        <dbReference type="Pfam" id="PF04659"/>
    </source>
</evidence>